<dbReference type="InterPro" id="IPR051906">
    <property type="entry name" value="TolC-like"/>
</dbReference>
<proteinExistence type="inferred from homology"/>
<evidence type="ECO:0000256" key="4">
    <source>
        <dbReference type="ARBA" id="ARBA00022452"/>
    </source>
</evidence>
<name>A0ABW5CYG0_9BACT</name>
<evidence type="ECO:0000256" key="5">
    <source>
        <dbReference type="ARBA" id="ARBA00022692"/>
    </source>
</evidence>
<dbReference type="PANTHER" id="PTHR30026">
    <property type="entry name" value="OUTER MEMBRANE PROTEIN TOLC"/>
    <property type="match status" value="1"/>
</dbReference>
<keyword evidence="4" id="KW-1134">Transmembrane beta strand</keyword>
<dbReference type="PANTHER" id="PTHR30026:SF20">
    <property type="entry name" value="OUTER MEMBRANE PROTEIN TOLC"/>
    <property type="match status" value="1"/>
</dbReference>
<evidence type="ECO:0000256" key="7">
    <source>
        <dbReference type="ARBA" id="ARBA00023237"/>
    </source>
</evidence>
<dbReference type="InterPro" id="IPR003423">
    <property type="entry name" value="OMP_efflux"/>
</dbReference>
<dbReference type="Pfam" id="PF02321">
    <property type="entry name" value="OEP"/>
    <property type="match status" value="2"/>
</dbReference>
<keyword evidence="9" id="KW-1185">Reference proteome</keyword>
<comment type="subcellular location">
    <subcellularLocation>
        <location evidence="1">Cell outer membrane</location>
    </subcellularLocation>
</comment>
<accession>A0ABW5CYG0</accession>
<dbReference type="RefSeq" id="WP_250432300.1">
    <property type="nucleotide sequence ID" value="NZ_JALPRR010000006.1"/>
</dbReference>
<reference evidence="9" key="1">
    <citation type="journal article" date="2019" name="Int. J. Syst. Evol. Microbiol.">
        <title>The Global Catalogue of Microorganisms (GCM) 10K type strain sequencing project: providing services to taxonomists for standard genome sequencing and annotation.</title>
        <authorList>
            <consortium name="The Broad Institute Genomics Platform"/>
            <consortium name="The Broad Institute Genome Sequencing Center for Infectious Disease"/>
            <person name="Wu L."/>
            <person name="Ma J."/>
        </authorList>
    </citation>
    <scope>NUCLEOTIDE SEQUENCE [LARGE SCALE GENOMIC DNA]</scope>
    <source>
        <strain evidence="9">CGMCC 4.1782</strain>
    </source>
</reference>
<gene>
    <name evidence="8" type="ORF">ACFSKP_12565</name>
</gene>
<keyword evidence="5" id="KW-0812">Transmembrane</keyword>
<evidence type="ECO:0000313" key="9">
    <source>
        <dbReference type="Proteomes" id="UP001597374"/>
    </source>
</evidence>
<dbReference type="SUPFAM" id="SSF56954">
    <property type="entry name" value="Outer membrane efflux proteins (OEP)"/>
    <property type="match status" value="1"/>
</dbReference>
<keyword evidence="7" id="KW-0998">Cell outer membrane</keyword>
<evidence type="ECO:0000313" key="8">
    <source>
        <dbReference type="EMBL" id="MFD2247095.1"/>
    </source>
</evidence>
<evidence type="ECO:0000256" key="6">
    <source>
        <dbReference type="ARBA" id="ARBA00023136"/>
    </source>
</evidence>
<keyword evidence="6" id="KW-0472">Membrane</keyword>
<organism evidence="8 9">
    <name type="scientific">Pontibacter ruber</name>
    <dbReference type="NCBI Taxonomy" id="1343895"/>
    <lineage>
        <taxon>Bacteria</taxon>
        <taxon>Pseudomonadati</taxon>
        <taxon>Bacteroidota</taxon>
        <taxon>Cytophagia</taxon>
        <taxon>Cytophagales</taxon>
        <taxon>Hymenobacteraceae</taxon>
        <taxon>Pontibacter</taxon>
    </lineage>
</organism>
<evidence type="ECO:0000256" key="3">
    <source>
        <dbReference type="ARBA" id="ARBA00022448"/>
    </source>
</evidence>
<dbReference type="Proteomes" id="UP001597374">
    <property type="component" value="Unassembled WGS sequence"/>
</dbReference>
<comment type="caution">
    <text evidence="8">The sequence shown here is derived from an EMBL/GenBank/DDBJ whole genome shotgun (WGS) entry which is preliminary data.</text>
</comment>
<dbReference type="Gene3D" id="1.20.1600.10">
    <property type="entry name" value="Outer membrane efflux proteins (OEP)"/>
    <property type="match status" value="1"/>
</dbReference>
<protein>
    <submittedName>
        <fullName evidence="8">TolC family protein</fullName>
    </submittedName>
</protein>
<evidence type="ECO:0000256" key="1">
    <source>
        <dbReference type="ARBA" id="ARBA00004442"/>
    </source>
</evidence>
<sequence>MKNVTTGALLKKLGGLLFCAFLIVEVQAQQALTLEQSLELARQHNVALRQAQHNATKSNINLRRSQFAYLPTVSAQADASRVNGLTFDNVSGEVKRGNTTTSNPYMVGQLVLFDGFTRYFELKQADKYAEAGKYQQAQAEIDLEANVTGYFLQAILDRENATITRDRITLLQSQLEKIEKLERAGVRTEADVYQIKSQLATEKLNLITNENSYRRSMLALVQEINAGAETAYQLQVPTAPVDINSELLPLESVMERAVAYSPQLKAAKASLEASRHGLSVARSGLSPTLSVEGILGSRFSSNVKELKQETNTFEQINYFDQLDQNRQKIVQLSLRIPVFNGFTSHLDAQTAKVDMRKAELDYITSQNTLRQTIEQAYQEVLSARERYNTVQASIEYSEKAFEAAKRKYESGTLDFFSYMESLNNKNRAQIELLQSKCEFYFRHRILELYQG</sequence>
<evidence type="ECO:0000256" key="2">
    <source>
        <dbReference type="ARBA" id="ARBA00007613"/>
    </source>
</evidence>
<dbReference type="EMBL" id="JBHUIM010000002">
    <property type="protein sequence ID" value="MFD2247095.1"/>
    <property type="molecule type" value="Genomic_DNA"/>
</dbReference>
<comment type="similarity">
    <text evidence="2">Belongs to the outer membrane factor (OMF) (TC 1.B.17) family.</text>
</comment>
<keyword evidence="3" id="KW-0813">Transport</keyword>